<name>A0A396IMU4_MEDTR</name>
<accession>A0A396IMU4</accession>
<evidence type="ECO:0008006" key="4">
    <source>
        <dbReference type="Google" id="ProtNLM"/>
    </source>
</evidence>
<dbReference type="AlphaFoldDB" id="A0A396IMU4"/>
<reference evidence="3" key="1">
    <citation type="journal article" date="2018" name="Nat. Plants">
        <title>Whole-genome landscape of Medicago truncatula symbiotic genes.</title>
        <authorList>
            <person name="Pecrix Y."/>
            <person name="Staton S.E."/>
            <person name="Sallet E."/>
            <person name="Lelandais-Briere C."/>
            <person name="Moreau S."/>
            <person name="Carrere S."/>
            <person name="Blein T."/>
            <person name="Jardinaud M.F."/>
            <person name="Latrasse D."/>
            <person name="Zouine M."/>
            <person name="Zahm M."/>
            <person name="Kreplak J."/>
            <person name="Mayjonade B."/>
            <person name="Satge C."/>
            <person name="Perez M."/>
            <person name="Cauet S."/>
            <person name="Marande W."/>
            <person name="Chantry-Darmon C."/>
            <person name="Lopez-Roques C."/>
            <person name="Bouchez O."/>
            <person name="Berard A."/>
            <person name="Debelle F."/>
            <person name="Munos S."/>
            <person name="Bendahmane A."/>
            <person name="Berges H."/>
            <person name="Niebel A."/>
            <person name="Buitink J."/>
            <person name="Frugier F."/>
            <person name="Benhamed M."/>
            <person name="Crespi M."/>
            <person name="Gouzy J."/>
            <person name="Gamas P."/>
        </authorList>
    </citation>
    <scope>NUCLEOTIDE SEQUENCE [LARGE SCALE GENOMIC DNA]</scope>
    <source>
        <strain evidence="3">cv. Jemalong A17</strain>
    </source>
</reference>
<evidence type="ECO:0000313" key="3">
    <source>
        <dbReference type="Proteomes" id="UP000265566"/>
    </source>
</evidence>
<dbReference type="EMBL" id="PSQE01000003">
    <property type="protein sequence ID" value="RHN67026.1"/>
    <property type="molecule type" value="Genomic_DNA"/>
</dbReference>
<evidence type="ECO:0000256" key="1">
    <source>
        <dbReference type="SAM" id="SignalP"/>
    </source>
</evidence>
<feature type="chain" id="PRO_5017306497" description="Transmembrane protein" evidence="1">
    <location>
        <begin position="28"/>
        <end position="110"/>
    </location>
</feature>
<evidence type="ECO:0000313" key="2">
    <source>
        <dbReference type="EMBL" id="RHN67026.1"/>
    </source>
</evidence>
<sequence>MKKISISPMSFPLSQLSFLLPLPFTNALDSDITFAVVDFPATVCIIVSARQAKRTAQFFQQKHATPNKEKEAMEICNLDWKLLSLLSPFINNALKVHNIIRFRSLTRIRS</sequence>
<comment type="caution">
    <text evidence="2">The sequence shown here is derived from an EMBL/GenBank/DDBJ whole genome shotgun (WGS) entry which is preliminary data.</text>
</comment>
<organism evidence="2 3">
    <name type="scientific">Medicago truncatula</name>
    <name type="common">Barrel medic</name>
    <name type="synonym">Medicago tribuloides</name>
    <dbReference type="NCBI Taxonomy" id="3880"/>
    <lineage>
        <taxon>Eukaryota</taxon>
        <taxon>Viridiplantae</taxon>
        <taxon>Streptophyta</taxon>
        <taxon>Embryophyta</taxon>
        <taxon>Tracheophyta</taxon>
        <taxon>Spermatophyta</taxon>
        <taxon>Magnoliopsida</taxon>
        <taxon>eudicotyledons</taxon>
        <taxon>Gunneridae</taxon>
        <taxon>Pentapetalae</taxon>
        <taxon>rosids</taxon>
        <taxon>fabids</taxon>
        <taxon>Fabales</taxon>
        <taxon>Fabaceae</taxon>
        <taxon>Papilionoideae</taxon>
        <taxon>50 kb inversion clade</taxon>
        <taxon>NPAAA clade</taxon>
        <taxon>Hologalegina</taxon>
        <taxon>IRL clade</taxon>
        <taxon>Trifolieae</taxon>
        <taxon>Medicago</taxon>
    </lineage>
</organism>
<gene>
    <name evidence="2" type="ORF">MtrunA17_Chr3g0098201</name>
</gene>
<keyword evidence="1" id="KW-0732">Signal</keyword>
<protein>
    <recommendedName>
        <fullName evidence="4">Transmembrane protein</fullName>
    </recommendedName>
</protein>
<feature type="signal peptide" evidence="1">
    <location>
        <begin position="1"/>
        <end position="27"/>
    </location>
</feature>
<dbReference type="Proteomes" id="UP000265566">
    <property type="component" value="Chromosome 3"/>
</dbReference>
<proteinExistence type="predicted"/>
<dbReference type="Gramene" id="rna15157">
    <property type="protein sequence ID" value="RHN67026.1"/>
    <property type="gene ID" value="gene15157"/>
</dbReference>